<name>A0A3B7MAZ7_9CYAN</name>
<evidence type="ECO:0000256" key="4">
    <source>
        <dbReference type="ARBA" id="ARBA00023163"/>
    </source>
</evidence>
<evidence type="ECO:0000256" key="2">
    <source>
        <dbReference type="ARBA" id="ARBA00023015"/>
    </source>
</evidence>
<keyword evidence="2" id="KW-0805">Transcription regulation</keyword>
<protein>
    <submittedName>
        <fullName evidence="6">Helix-turn-helix domain-containing protein</fullName>
    </submittedName>
</protein>
<organism evidence="6 7">
    <name type="scientific">Thermosynechococcus sichuanensis E542</name>
    <dbReference type="NCBI Taxonomy" id="2016101"/>
    <lineage>
        <taxon>Bacteria</taxon>
        <taxon>Bacillati</taxon>
        <taxon>Cyanobacteriota</taxon>
        <taxon>Cyanophyceae</taxon>
        <taxon>Acaryochloridales</taxon>
        <taxon>Thermosynechococcaceae</taxon>
        <taxon>Thermosynechococcus</taxon>
        <taxon>Thermosynechococcus sichuanensis</taxon>
    </lineage>
</organism>
<dbReference type="Proteomes" id="UP000261812">
    <property type="component" value="Chromosome"/>
</dbReference>
<keyword evidence="4" id="KW-0804">Transcription</keyword>
<feature type="domain" description="Ner winged helix-turn-helix DNA-binding" evidence="5">
    <location>
        <begin position="1"/>
        <end position="67"/>
    </location>
</feature>
<evidence type="ECO:0000313" key="6">
    <source>
        <dbReference type="EMBL" id="AXY67787.1"/>
    </source>
</evidence>
<gene>
    <name evidence="6" type="ORF">D3A95_05495</name>
</gene>
<dbReference type="Gene3D" id="1.10.260.40">
    <property type="entry name" value="lambda repressor-like DNA-binding domains"/>
    <property type="match status" value="1"/>
</dbReference>
<evidence type="ECO:0000259" key="5">
    <source>
        <dbReference type="Pfam" id="PF13693"/>
    </source>
</evidence>
<dbReference type="KEGG" id="tsq:D3A95_05495"/>
<keyword evidence="3" id="KW-0238">DNA-binding</keyword>
<dbReference type="SUPFAM" id="SSF47413">
    <property type="entry name" value="lambda repressor-like DNA-binding domains"/>
    <property type="match status" value="1"/>
</dbReference>
<evidence type="ECO:0000256" key="3">
    <source>
        <dbReference type="ARBA" id="ARBA00023125"/>
    </source>
</evidence>
<dbReference type="EMBL" id="CP032152">
    <property type="protein sequence ID" value="AXY67787.1"/>
    <property type="molecule type" value="Genomic_DNA"/>
</dbReference>
<proteinExistence type="inferred from homology"/>
<dbReference type="InterPro" id="IPR010982">
    <property type="entry name" value="Lambda_DNA-bd_dom_sf"/>
</dbReference>
<accession>A0A3B7MAZ7</accession>
<reference evidence="7" key="1">
    <citation type="submission" date="2018-09" db="EMBL/GenBank/DDBJ databases">
        <title>Complete genome sequence of thermophilic cyanobacteria strain Thermosynechococcus elongatus PKUAC-SCTE542.</title>
        <authorList>
            <person name="Liang Y."/>
            <person name="Tang J."/>
            <person name="Daroch M."/>
        </authorList>
    </citation>
    <scope>NUCLEOTIDE SEQUENCE [LARGE SCALE GENOMIC DNA]</scope>
    <source>
        <strain evidence="7">E542</strain>
    </source>
</reference>
<dbReference type="AlphaFoldDB" id="A0A3B7MAZ7"/>
<comment type="similarity">
    <text evidence="1">Belongs to the ner transcriptional regulatory family.</text>
</comment>
<dbReference type="GO" id="GO:0003677">
    <property type="term" value="F:DNA binding"/>
    <property type="evidence" value="ECO:0007669"/>
    <property type="project" value="UniProtKB-KW"/>
</dbReference>
<evidence type="ECO:0000256" key="1">
    <source>
        <dbReference type="ARBA" id="ARBA00006157"/>
    </source>
</evidence>
<dbReference type="RefSeq" id="WP_181496628.1">
    <property type="nucleotide sequence ID" value="NZ_CP032152.1"/>
</dbReference>
<keyword evidence="7" id="KW-1185">Reference proteome</keyword>
<dbReference type="Pfam" id="PF13693">
    <property type="entry name" value="HTH_35"/>
    <property type="match status" value="1"/>
</dbReference>
<dbReference type="InterPro" id="IPR038722">
    <property type="entry name" value="Ner_HTH_dom"/>
</dbReference>
<evidence type="ECO:0000313" key="7">
    <source>
        <dbReference type="Proteomes" id="UP000261812"/>
    </source>
</evidence>
<sequence>MHPEDIKAELRKRGWNGAKIGQKLGVSRHCVSAVIRGRCRSATIEKEIATILEKPLYVVFPNYYSCQSSSD</sequence>